<keyword evidence="2" id="KW-1185">Reference proteome</keyword>
<evidence type="ECO:0000313" key="1">
    <source>
        <dbReference type="EMBL" id="VDO11962.1"/>
    </source>
</evidence>
<reference evidence="3" key="1">
    <citation type="submission" date="2017-02" db="UniProtKB">
        <authorList>
            <consortium name="WormBaseParasite"/>
        </authorList>
    </citation>
    <scope>IDENTIFICATION</scope>
</reference>
<dbReference type="EMBL" id="UZAE01013964">
    <property type="protein sequence ID" value="VDO11962.1"/>
    <property type="molecule type" value="Genomic_DNA"/>
</dbReference>
<organism evidence="3">
    <name type="scientific">Rodentolepis nana</name>
    <name type="common">Dwarf tapeworm</name>
    <name type="synonym">Hymenolepis nana</name>
    <dbReference type="NCBI Taxonomy" id="102285"/>
    <lineage>
        <taxon>Eukaryota</taxon>
        <taxon>Metazoa</taxon>
        <taxon>Spiralia</taxon>
        <taxon>Lophotrochozoa</taxon>
        <taxon>Platyhelminthes</taxon>
        <taxon>Cestoda</taxon>
        <taxon>Eucestoda</taxon>
        <taxon>Cyclophyllidea</taxon>
        <taxon>Hymenolepididae</taxon>
        <taxon>Rodentolepis</taxon>
    </lineage>
</organism>
<dbReference type="AlphaFoldDB" id="A0A0R3TVZ9"/>
<name>A0A0R3TVZ9_RODNA</name>
<gene>
    <name evidence="1" type="ORF">HNAJ_LOCUS12010</name>
</gene>
<evidence type="ECO:0000313" key="2">
    <source>
        <dbReference type="Proteomes" id="UP000278807"/>
    </source>
</evidence>
<proteinExistence type="predicted"/>
<accession>A0A0R3TVZ9</accession>
<dbReference type="WBParaSite" id="HNAJ_0001202101-mRNA-1">
    <property type="protein sequence ID" value="HNAJ_0001202101-mRNA-1"/>
    <property type="gene ID" value="HNAJ_0001202101"/>
</dbReference>
<sequence length="84" mass="9534">MLIAPSVEDSCSLFSSLYWHLSFCGKTNGVGRADQSVLASEDRIKSLSGAYEGIMEEVELEMEEWERCPPKRQIAFVSIHRAYF</sequence>
<protein>
    <submittedName>
        <fullName evidence="1 3">Uncharacterized protein</fullName>
    </submittedName>
</protein>
<evidence type="ECO:0000313" key="3">
    <source>
        <dbReference type="WBParaSite" id="HNAJ_0001202101-mRNA-1"/>
    </source>
</evidence>
<dbReference type="Proteomes" id="UP000278807">
    <property type="component" value="Unassembled WGS sequence"/>
</dbReference>
<reference evidence="1 2" key="2">
    <citation type="submission" date="2018-11" db="EMBL/GenBank/DDBJ databases">
        <authorList>
            <consortium name="Pathogen Informatics"/>
        </authorList>
    </citation>
    <scope>NUCLEOTIDE SEQUENCE [LARGE SCALE GENOMIC DNA]</scope>
</reference>